<reference evidence="3 4" key="1">
    <citation type="submission" date="2013-09" db="EMBL/GenBank/DDBJ databases">
        <title>Corchorus capsularis genome sequencing.</title>
        <authorList>
            <person name="Alam M."/>
            <person name="Haque M.S."/>
            <person name="Islam M.S."/>
            <person name="Emdad E.M."/>
            <person name="Islam M.M."/>
            <person name="Ahmed B."/>
            <person name="Halim A."/>
            <person name="Hossen Q.M.M."/>
            <person name="Hossain M.Z."/>
            <person name="Ahmed R."/>
            <person name="Khan M.M."/>
            <person name="Islam R."/>
            <person name="Rashid M.M."/>
            <person name="Khan S.A."/>
            <person name="Rahman M.S."/>
            <person name="Alam M."/>
        </authorList>
    </citation>
    <scope>NUCLEOTIDE SEQUENCE [LARGE SCALE GENOMIC DNA]</scope>
    <source>
        <strain evidence="4">cv. CVL-1</strain>
        <tissue evidence="3">Whole seedling</tissue>
    </source>
</reference>
<protein>
    <recommendedName>
        <fullName evidence="5">Transmembrane protein</fullName>
    </recommendedName>
</protein>
<dbReference type="Proteomes" id="UP000188268">
    <property type="component" value="Unassembled WGS sequence"/>
</dbReference>
<feature type="chain" id="PRO_5013181515" description="Transmembrane protein" evidence="2">
    <location>
        <begin position="24"/>
        <end position="140"/>
    </location>
</feature>
<evidence type="ECO:0000313" key="4">
    <source>
        <dbReference type="Proteomes" id="UP000188268"/>
    </source>
</evidence>
<keyword evidence="4" id="KW-1185">Reference proteome</keyword>
<dbReference type="AlphaFoldDB" id="A0A1R3GPV3"/>
<organism evidence="3 4">
    <name type="scientific">Corchorus capsularis</name>
    <name type="common">Jute</name>
    <dbReference type="NCBI Taxonomy" id="210143"/>
    <lineage>
        <taxon>Eukaryota</taxon>
        <taxon>Viridiplantae</taxon>
        <taxon>Streptophyta</taxon>
        <taxon>Embryophyta</taxon>
        <taxon>Tracheophyta</taxon>
        <taxon>Spermatophyta</taxon>
        <taxon>Magnoliopsida</taxon>
        <taxon>eudicotyledons</taxon>
        <taxon>Gunneridae</taxon>
        <taxon>Pentapetalae</taxon>
        <taxon>rosids</taxon>
        <taxon>malvids</taxon>
        <taxon>Malvales</taxon>
        <taxon>Malvaceae</taxon>
        <taxon>Grewioideae</taxon>
        <taxon>Apeibeae</taxon>
        <taxon>Corchorus</taxon>
    </lineage>
</organism>
<gene>
    <name evidence="3" type="ORF">CCACVL1_24403</name>
</gene>
<evidence type="ECO:0008006" key="5">
    <source>
        <dbReference type="Google" id="ProtNLM"/>
    </source>
</evidence>
<accession>A0A1R3GPV3</accession>
<feature type="signal peptide" evidence="2">
    <location>
        <begin position="1"/>
        <end position="23"/>
    </location>
</feature>
<name>A0A1R3GPV3_COCAP</name>
<evidence type="ECO:0000313" key="3">
    <source>
        <dbReference type="EMBL" id="OMO60101.1"/>
    </source>
</evidence>
<feature type="region of interest" description="Disordered" evidence="1">
    <location>
        <begin position="68"/>
        <end position="118"/>
    </location>
</feature>
<feature type="compositionally biased region" description="Acidic residues" evidence="1">
    <location>
        <begin position="94"/>
        <end position="110"/>
    </location>
</feature>
<keyword evidence="2" id="KW-0732">Signal</keyword>
<feature type="compositionally biased region" description="Basic residues" evidence="1">
    <location>
        <begin position="80"/>
        <end position="89"/>
    </location>
</feature>
<comment type="caution">
    <text evidence="3">The sequence shown here is derived from an EMBL/GenBank/DDBJ whole genome shotgun (WGS) entry which is preliminary data.</text>
</comment>
<evidence type="ECO:0000256" key="1">
    <source>
        <dbReference type="SAM" id="MobiDB-lite"/>
    </source>
</evidence>
<evidence type="ECO:0000256" key="2">
    <source>
        <dbReference type="SAM" id="SignalP"/>
    </source>
</evidence>
<dbReference type="Gramene" id="OMO60101">
    <property type="protein sequence ID" value="OMO60101"/>
    <property type="gene ID" value="CCACVL1_24403"/>
</dbReference>
<dbReference type="OrthoDB" id="10453940at2759"/>
<sequence>MAKISSHLVVCIMLSAIVLLSFASKSNSMPQSIHQTSIEQYPNLQDEAAAVSQAIMYGGNNMRLISPFQEEEEKKERKLKEKKKKIKIKKDKEDDKEDDQEDDKQDDNNDSDSSSAARVKQCTRNMGLAVLCIALFVFVF</sequence>
<proteinExistence type="predicted"/>
<dbReference type="EMBL" id="AWWV01013768">
    <property type="protein sequence ID" value="OMO60101.1"/>
    <property type="molecule type" value="Genomic_DNA"/>
</dbReference>